<evidence type="ECO:0000259" key="6">
    <source>
        <dbReference type="PROSITE" id="PS50026"/>
    </source>
</evidence>
<dbReference type="AlphaFoldDB" id="T1L149"/>
<feature type="chain" id="PRO_5004592120" description="EGF-like domain-containing protein" evidence="4">
    <location>
        <begin position="29"/>
        <end position="397"/>
    </location>
</feature>
<accession>T1L149</accession>
<dbReference type="SMART" id="SM00181">
    <property type="entry name" value="EGF"/>
    <property type="match status" value="1"/>
</dbReference>
<keyword evidence="2" id="KW-0245">EGF-like domain</keyword>
<dbReference type="Gene3D" id="2.60.120.200">
    <property type="match status" value="1"/>
</dbReference>
<feature type="signal peptide" evidence="4">
    <location>
        <begin position="1"/>
        <end position="28"/>
    </location>
</feature>
<evidence type="ECO:0000313" key="8">
    <source>
        <dbReference type="Proteomes" id="UP000015104"/>
    </source>
</evidence>
<dbReference type="Pfam" id="PF00008">
    <property type="entry name" value="EGF"/>
    <property type="match status" value="1"/>
</dbReference>
<evidence type="ECO:0000256" key="2">
    <source>
        <dbReference type="PROSITE-ProRule" id="PRU00076"/>
    </source>
</evidence>
<dbReference type="SMART" id="SM00282">
    <property type="entry name" value="LamG"/>
    <property type="match status" value="1"/>
</dbReference>
<dbReference type="PROSITE" id="PS50025">
    <property type="entry name" value="LAM_G_DOMAIN"/>
    <property type="match status" value="1"/>
</dbReference>
<keyword evidence="8" id="KW-1185">Reference proteome</keyword>
<evidence type="ECO:0000313" key="7">
    <source>
        <dbReference type="EnsemblMetazoa" id="tetur31g00470.1"/>
    </source>
</evidence>
<evidence type="ECO:0000256" key="4">
    <source>
        <dbReference type="SAM" id="SignalP"/>
    </source>
</evidence>
<dbReference type="eggNOG" id="KOG3514">
    <property type="taxonomic scope" value="Eukaryota"/>
</dbReference>
<dbReference type="SUPFAM" id="SSF49899">
    <property type="entry name" value="Concanavalin A-like lectins/glucanases"/>
    <property type="match status" value="1"/>
</dbReference>
<dbReference type="Pfam" id="PF02210">
    <property type="entry name" value="Laminin_G_2"/>
    <property type="match status" value="1"/>
</dbReference>
<dbReference type="InterPro" id="IPR000742">
    <property type="entry name" value="EGF"/>
</dbReference>
<dbReference type="CDD" id="cd00054">
    <property type="entry name" value="EGF_CA"/>
    <property type="match status" value="1"/>
</dbReference>
<feature type="domain" description="EGF-like" evidence="6">
    <location>
        <begin position="344"/>
        <end position="382"/>
    </location>
</feature>
<reference evidence="8" key="1">
    <citation type="submission" date="2011-08" db="EMBL/GenBank/DDBJ databases">
        <authorList>
            <person name="Rombauts S."/>
        </authorList>
    </citation>
    <scope>NUCLEOTIDE SEQUENCE</scope>
    <source>
        <strain evidence="8">London</strain>
    </source>
</reference>
<sequence>MKSTYKCYNVPSHVILIFVITICLSSNAIESTIDLNPSQFGYDNSQQSPFNNIINDDGDDISSNNNVNDNELNTNNDRYNANYDINSNANNINSPQVNSDLSTGSISSDLYGNSNRLIVNENDDQLNPSPSLSSSSSSLSSLLSSSSLEPTTATLTILNLQGTWNSFAQFKGWLISRSHGTLSFTFRTHEPNSLLLYSQSSTYCCDFMELKLVEGVLRLRFNLTQGTSIMSIGRNLHDHQWHAVEIIVNKESLVLKIDNEMSSRSLRSFHGENSIEKQNKMDYLFIGGFPHSYSSEFVNLHLPWVLYEPTYRGQIRNVVYASEDSLSGPTNQEPIRWNGLRRDSSEPCSESDPCNHGGTCINTDSGPECDCRGLDYIGDHCDKRKSKSFKYLLCNLL</sequence>
<dbReference type="HOGENOM" id="CLU_695092_0_0_1"/>
<feature type="domain" description="Laminin G" evidence="5">
    <location>
        <begin position="157"/>
        <end position="348"/>
    </location>
</feature>
<protein>
    <recommendedName>
        <fullName evidence="9">EGF-like domain-containing protein</fullName>
    </recommendedName>
</protein>
<dbReference type="InterPro" id="IPR001791">
    <property type="entry name" value="Laminin_G"/>
</dbReference>
<feature type="compositionally biased region" description="Low complexity" evidence="3">
    <location>
        <begin position="51"/>
        <end position="77"/>
    </location>
</feature>
<dbReference type="EnsemblMetazoa" id="tetur31g00470.1">
    <property type="protein sequence ID" value="tetur31g00470.1"/>
    <property type="gene ID" value="tetur31g00470"/>
</dbReference>
<dbReference type="PANTHER" id="PTHR15036">
    <property type="entry name" value="PIKACHURIN-LIKE PROTEIN"/>
    <property type="match status" value="1"/>
</dbReference>
<evidence type="ECO:0000259" key="5">
    <source>
        <dbReference type="PROSITE" id="PS50025"/>
    </source>
</evidence>
<dbReference type="SUPFAM" id="SSF57196">
    <property type="entry name" value="EGF/Laminin"/>
    <property type="match status" value="1"/>
</dbReference>
<organism evidence="7 8">
    <name type="scientific">Tetranychus urticae</name>
    <name type="common">Two-spotted spider mite</name>
    <dbReference type="NCBI Taxonomy" id="32264"/>
    <lineage>
        <taxon>Eukaryota</taxon>
        <taxon>Metazoa</taxon>
        <taxon>Ecdysozoa</taxon>
        <taxon>Arthropoda</taxon>
        <taxon>Chelicerata</taxon>
        <taxon>Arachnida</taxon>
        <taxon>Acari</taxon>
        <taxon>Acariformes</taxon>
        <taxon>Trombidiformes</taxon>
        <taxon>Prostigmata</taxon>
        <taxon>Eleutherengona</taxon>
        <taxon>Raphignathae</taxon>
        <taxon>Tetranychoidea</taxon>
        <taxon>Tetranychidae</taxon>
        <taxon>Tetranychus</taxon>
    </lineage>
</organism>
<dbReference type="CDD" id="cd00110">
    <property type="entry name" value="LamG"/>
    <property type="match status" value="1"/>
</dbReference>
<dbReference type="GO" id="GO:0016020">
    <property type="term" value="C:membrane"/>
    <property type="evidence" value="ECO:0007669"/>
    <property type="project" value="UniProtKB-SubCell"/>
</dbReference>
<dbReference type="PANTHER" id="PTHR15036:SF49">
    <property type="entry name" value="AXOTACTIN"/>
    <property type="match status" value="1"/>
</dbReference>
<dbReference type="InterPro" id="IPR050372">
    <property type="entry name" value="Neurexin-related_CASP"/>
</dbReference>
<evidence type="ECO:0000256" key="3">
    <source>
        <dbReference type="SAM" id="MobiDB-lite"/>
    </source>
</evidence>
<dbReference type="PROSITE" id="PS50026">
    <property type="entry name" value="EGF_3"/>
    <property type="match status" value="1"/>
</dbReference>
<proteinExistence type="predicted"/>
<dbReference type="Proteomes" id="UP000015104">
    <property type="component" value="Unassembled WGS sequence"/>
</dbReference>
<evidence type="ECO:0008006" key="9">
    <source>
        <dbReference type="Google" id="ProtNLM"/>
    </source>
</evidence>
<dbReference type="Gene3D" id="2.10.25.10">
    <property type="entry name" value="Laminin"/>
    <property type="match status" value="1"/>
</dbReference>
<evidence type="ECO:0000256" key="1">
    <source>
        <dbReference type="ARBA" id="ARBA00023157"/>
    </source>
</evidence>
<comment type="caution">
    <text evidence="2">Lacks conserved residue(s) required for the propagation of feature annotation.</text>
</comment>
<dbReference type="InterPro" id="IPR013320">
    <property type="entry name" value="ConA-like_dom_sf"/>
</dbReference>
<keyword evidence="1" id="KW-1015">Disulfide bond</keyword>
<keyword evidence="4" id="KW-0732">Signal</keyword>
<dbReference type="EMBL" id="CAEY01000889">
    <property type="status" value="NOT_ANNOTATED_CDS"/>
    <property type="molecule type" value="Genomic_DNA"/>
</dbReference>
<feature type="region of interest" description="Disordered" evidence="3">
    <location>
        <begin position="44"/>
        <end position="77"/>
    </location>
</feature>
<dbReference type="STRING" id="32264.T1L149"/>
<name>T1L149_TETUR</name>
<reference evidence="7" key="2">
    <citation type="submission" date="2015-06" db="UniProtKB">
        <authorList>
            <consortium name="EnsemblMetazoa"/>
        </authorList>
    </citation>
    <scope>IDENTIFICATION</scope>
</reference>